<accession>A0AAY4CS33</accession>
<evidence type="ECO:0000259" key="3">
    <source>
        <dbReference type="PROSITE" id="PS50954"/>
    </source>
</evidence>
<keyword evidence="2" id="KW-0472">Membrane</keyword>
<name>A0AAY4CS33_9TELE</name>
<evidence type="ECO:0000313" key="4">
    <source>
        <dbReference type="Ensembl" id="ENSDCDP00010036055.1"/>
    </source>
</evidence>
<dbReference type="Gene3D" id="1.10.720.40">
    <property type="match status" value="1"/>
</dbReference>
<feature type="compositionally biased region" description="Polar residues" evidence="1">
    <location>
        <begin position="103"/>
        <end position="126"/>
    </location>
</feature>
<dbReference type="SMART" id="SM00540">
    <property type="entry name" value="LEM"/>
    <property type="match status" value="1"/>
</dbReference>
<dbReference type="Proteomes" id="UP000694580">
    <property type="component" value="Chromosome 10"/>
</dbReference>
<evidence type="ECO:0000256" key="1">
    <source>
        <dbReference type="SAM" id="MobiDB-lite"/>
    </source>
</evidence>
<sequence>MSDLSSKSVKEIADLLDQYGIKHGPIVDSTRSLYEKKLREAMANMPGKQSPDKTYYREEEEEVTYIHYHPPPVRSEAFGDVTRRHGAVEQTYEEEDTVDEPIISQTQTSYQNVSRSRPSPLRSTYETMAPEPKKSGGIPGWIRILAFVSIAAFLYFVYANMEADEQSPFDKIDA</sequence>
<dbReference type="InterPro" id="IPR003887">
    <property type="entry name" value="LEM_dom"/>
</dbReference>
<reference evidence="4 5" key="1">
    <citation type="submission" date="2020-06" db="EMBL/GenBank/DDBJ databases">
        <authorList>
            <consortium name="Wellcome Sanger Institute Data Sharing"/>
        </authorList>
    </citation>
    <scope>NUCLEOTIDE SEQUENCE [LARGE SCALE GENOMIC DNA]</scope>
</reference>
<dbReference type="PANTHER" id="PTHR12019:SF5">
    <property type="entry name" value="EMERIN (EMERY-DREIFUSS MUSCULAR DYSTROPHY)"/>
    <property type="match status" value="1"/>
</dbReference>
<gene>
    <name evidence="4" type="primary">EMD</name>
</gene>
<organism evidence="4 5">
    <name type="scientific">Denticeps clupeoides</name>
    <name type="common">denticle herring</name>
    <dbReference type="NCBI Taxonomy" id="299321"/>
    <lineage>
        <taxon>Eukaryota</taxon>
        <taxon>Metazoa</taxon>
        <taxon>Chordata</taxon>
        <taxon>Craniata</taxon>
        <taxon>Vertebrata</taxon>
        <taxon>Euteleostomi</taxon>
        <taxon>Actinopterygii</taxon>
        <taxon>Neopterygii</taxon>
        <taxon>Teleostei</taxon>
        <taxon>Clupei</taxon>
        <taxon>Clupeiformes</taxon>
        <taxon>Denticipitoidei</taxon>
        <taxon>Denticipitidae</taxon>
        <taxon>Denticeps</taxon>
    </lineage>
</organism>
<dbReference type="FunFam" id="1.10.720.40:FF:000001">
    <property type="entry name" value="LEM domain containing 2, isoform CRA_a"/>
    <property type="match status" value="1"/>
</dbReference>
<dbReference type="Pfam" id="PF03020">
    <property type="entry name" value="LEM"/>
    <property type="match status" value="1"/>
</dbReference>
<dbReference type="GeneID" id="114798569"/>
<feature type="domain" description="LEM" evidence="3">
    <location>
        <begin position="1"/>
        <end position="45"/>
    </location>
</feature>
<keyword evidence="2" id="KW-0812">Transmembrane</keyword>
<dbReference type="AlphaFoldDB" id="A0AAY4CS33"/>
<keyword evidence="5" id="KW-1185">Reference proteome</keyword>
<dbReference type="GeneTree" id="ENSGT00510000050141"/>
<protein>
    <recommendedName>
        <fullName evidence="3">LEM domain-containing protein</fullName>
    </recommendedName>
</protein>
<dbReference type="PROSITE" id="PS50954">
    <property type="entry name" value="LEM"/>
    <property type="match status" value="1"/>
</dbReference>
<reference evidence="4" key="2">
    <citation type="submission" date="2025-08" db="UniProtKB">
        <authorList>
            <consortium name="Ensembl"/>
        </authorList>
    </citation>
    <scope>IDENTIFICATION</scope>
</reference>
<dbReference type="SUPFAM" id="SSF63451">
    <property type="entry name" value="LEM domain"/>
    <property type="match status" value="1"/>
</dbReference>
<dbReference type="RefSeq" id="XP_028850204.1">
    <property type="nucleotide sequence ID" value="XM_028994371.1"/>
</dbReference>
<dbReference type="PANTHER" id="PTHR12019">
    <property type="entry name" value="LAMINA-ASSOCIATED POLYPEPTIDE THYMOPOIETIN"/>
    <property type="match status" value="1"/>
</dbReference>
<dbReference type="Ensembl" id="ENSDCDT00010045402.1">
    <property type="protein sequence ID" value="ENSDCDP00010036055.1"/>
    <property type="gene ID" value="ENSDCDG00010023655.1"/>
</dbReference>
<keyword evidence="2" id="KW-1133">Transmembrane helix</keyword>
<dbReference type="InterPro" id="IPR011015">
    <property type="entry name" value="LEM/LEM-like_dom_sf"/>
</dbReference>
<feature type="region of interest" description="Disordered" evidence="1">
    <location>
        <begin position="91"/>
        <end position="132"/>
    </location>
</feature>
<proteinExistence type="predicted"/>
<evidence type="ECO:0000313" key="5">
    <source>
        <dbReference type="Proteomes" id="UP000694580"/>
    </source>
</evidence>
<dbReference type="RefSeq" id="XP_028850205.1">
    <property type="nucleotide sequence ID" value="XM_028994372.1"/>
</dbReference>
<feature type="transmembrane region" description="Helical" evidence="2">
    <location>
        <begin position="140"/>
        <end position="158"/>
    </location>
</feature>
<reference evidence="4" key="3">
    <citation type="submission" date="2025-09" db="UniProtKB">
        <authorList>
            <consortium name="Ensembl"/>
        </authorList>
    </citation>
    <scope>IDENTIFICATION</scope>
</reference>
<dbReference type="InterPro" id="IPR051656">
    <property type="entry name" value="LEM_domain"/>
</dbReference>
<evidence type="ECO:0000256" key="2">
    <source>
        <dbReference type="SAM" id="Phobius"/>
    </source>
</evidence>